<evidence type="ECO:0000313" key="2">
    <source>
        <dbReference type="Proteomes" id="UP000790377"/>
    </source>
</evidence>
<dbReference type="EMBL" id="MU267670">
    <property type="protein sequence ID" value="KAH7911706.1"/>
    <property type="molecule type" value="Genomic_DNA"/>
</dbReference>
<name>A0ACB8ADX5_9AGAM</name>
<reference evidence="1" key="1">
    <citation type="journal article" date="2021" name="New Phytol.">
        <title>Evolutionary innovations through gain and loss of genes in the ectomycorrhizal Boletales.</title>
        <authorList>
            <person name="Wu G."/>
            <person name="Miyauchi S."/>
            <person name="Morin E."/>
            <person name="Kuo A."/>
            <person name="Drula E."/>
            <person name="Varga T."/>
            <person name="Kohler A."/>
            <person name="Feng B."/>
            <person name="Cao Y."/>
            <person name="Lipzen A."/>
            <person name="Daum C."/>
            <person name="Hundley H."/>
            <person name="Pangilinan J."/>
            <person name="Johnson J."/>
            <person name="Barry K."/>
            <person name="LaButti K."/>
            <person name="Ng V."/>
            <person name="Ahrendt S."/>
            <person name="Min B."/>
            <person name="Choi I.G."/>
            <person name="Park H."/>
            <person name="Plett J.M."/>
            <person name="Magnuson J."/>
            <person name="Spatafora J.W."/>
            <person name="Nagy L.G."/>
            <person name="Henrissat B."/>
            <person name="Grigoriev I.V."/>
            <person name="Yang Z.L."/>
            <person name="Xu J."/>
            <person name="Martin F.M."/>
        </authorList>
    </citation>
    <scope>NUCLEOTIDE SEQUENCE</scope>
    <source>
        <strain evidence="1">ATCC 28755</strain>
    </source>
</reference>
<proteinExistence type="predicted"/>
<accession>A0ACB8ADX5</accession>
<gene>
    <name evidence="1" type="ORF">BJ138DRAFT_1085178</name>
</gene>
<keyword evidence="2" id="KW-1185">Reference proteome</keyword>
<comment type="caution">
    <text evidence="1">The sequence shown here is derived from an EMBL/GenBank/DDBJ whole genome shotgun (WGS) entry which is preliminary data.</text>
</comment>
<organism evidence="1 2">
    <name type="scientific">Hygrophoropsis aurantiaca</name>
    <dbReference type="NCBI Taxonomy" id="72124"/>
    <lineage>
        <taxon>Eukaryota</taxon>
        <taxon>Fungi</taxon>
        <taxon>Dikarya</taxon>
        <taxon>Basidiomycota</taxon>
        <taxon>Agaricomycotina</taxon>
        <taxon>Agaricomycetes</taxon>
        <taxon>Agaricomycetidae</taxon>
        <taxon>Boletales</taxon>
        <taxon>Coniophorineae</taxon>
        <taxon>Hygrophoropsidaceae</taxon>
        <taxon>Hygrophoropsis</taxon>
    </lineage>
</organism>
<evidence type="ECO:0000313" key="1">
    <source>
        <dbReference type="EMBL" id="KAH7911706.1"/>
    </source>
</evidence>
<protein>
    <submittedName>
        <fullName evidence="1">Uncharacterized protein</fullName>
    </submittedName>
</protein>
<sequence length="350" mass="37388">MPPASASSSRALAAILPLVAAGQPYEAHQKARTFASRYSKSGQYDTAIDVLFQSARELLKAGQQGSGTDLTSFLLDVYESKEETVDDESRGRLTQLIALTGSSGSWRKTIIDKSVAWSAKHGPCPAGDQDLHHYIGELLYKEGAFDTAEPHFLASGKRDSARLLAEMMVAWSTVGDVPGAFALRGTIPYLQNGNILAARTFITQYIAQLLSSRPSLKSALQSSSIPVGPTEAPTSEMTYTTDPVLNFCQLAVITCQRAQGDKSKVMRESWVRLCGTYQARGGLLAKGEVRVALHDIATLYFAIPPPRTQPENPLGAMLSSMLGGGMPGGAAPQRRMLSPAISGPSTPGLD</sequence>
<dbReference type="Proteomes" id="UP000790377">
    <property type="component" value="Unassembled WGS sequence"/>
</dbReference>